<dbReference type="InterPro" id="IPR000639">
    <property type="entry name" value="Epox_hydrolase-like"/>
</dbReference>
<proteinExistence type="predicted"/>
<dbReference type="EMBL" id="FZOD01000045">
    <property type="protein sequence ID" value="SNT45624.1"/>
    <property type="molecule type" value="Genomic_DNA"/>
</dbReference>
<evidence type="ECO:0000313" key="2">
    <source>
        <dbReference type="EMBL" id="SNT45624.1"/>
    </source>
</evidence>
<dbReference type="Gene3D" id="3.40.50.1820">
    <property type="entry name" value="alpha/beta hydrolase"/>
    <property type="match status" value="1"/>
</dbReference>
<dbReference type="PRINTS" id="PR00412">
    <property type="entry name" value="EPOXHYDRLASE"/>
</dbReference>
<gene>
    <name evidence="2" type="ORF">SAMN05216276_104531</name>
</gene>
<organism evidence="2 3">
    <name type="scientific">Streptosporangium subroseum</name>
    <dbReference type="NCBI Taxonomy" id="106412"/>
    <lineage>
        <taxon>Bacteria</taxon>
        <taxon>Bacillati</taxon>
        <taxon>Actinomycetota</taxon>
        <taxon>Actinomycetes</taxon>
        <taxon>Streptosporangiales</taxon>
        <taxon>Streptosporangiaceae</taxon>
        <taxon>Streptosporangium</taxon>
    </lineage>
</organism>
<evidence type="ECO:0000259" key="1">
    <source>
        <dbReference type="Pfam" id="PF00561"/>
    </source>
</evidence>
<reference evidence="2 3" key="1">
    <citation type="submission" date="2017-06" db="EMBL/GenBank/DDBJ databases">
        <authorList>
            <person name="Kim H.J."/>
            <person name="Triplett B.A."/>
        </authorList>
    </citation>
    <scope>NUCLEOTIDE SEQUENCE [LARGE SCALE GENOMIC DNA]</scope>
    <source>
        <strain evidence="2 3">CGMCC 4.2132</strain>
    </source>
</reference>
<sequence length="287" mass="32301">MVTIHHRYAMVDGYQIFYREAGPRDRPTLVLLHGFPASSLMFRHLLPRLADRWHLVAPDHVGFGLSDAPTVDEFTYSFDSLTDITGALLTQLGIERYCLFVHDHGAPIGWRLALRAPDVVTAIITQNGNAYAEGLQPEFFITVCDYWREQTPQTEAGVRQALTLELTRWRYLAGVTDETLVDPTTWTHDHDLLSRPGNDQVQLALFLDYATNLTLYPKVHRYFRERQVPLLAVWGKGDPIFGPAGALAFATDLPDAEVRLVAGGHFLLESALDEVVPLIRAFLGKHL</sequence>
<keyword evidence="3" id="KW-1185">Reference proteome</keyword>
<dbReference type="OrthoDB" id="5431692at2"/>
<dbReference type="Pfam" id="PF00561">
    <property type="entry name" value="Abhydrolase_1"/>
    <property type="match status" value="1"/>
</dbReference>
<dbReference type="AlphaFoldDB" id="A0A239MU25"/>
<evidence type="ECO:0000313" key="3">
    <source>
        <dbReference type="Proteomes" id="UP000198282"/>
    </source>
</evidence>
<dbReference type="InterPro" id="IPR051340">
    <property type="entry name" value="Haloalkane_dehalogenase"/>
</dbReference>
<dbReference type="SUPFAM" id="SSF53474">
    <property type="entry name" value="alpha/beta-Hydrolases"/>
    <property type="match status" value="1"/>
</dbReference>
<accession>A0A239MU25</accession>
<dbReference type="Proteomes" id="UP000198282">
    <property type="component" value="Unassembled WGS sequence"/>
</dbReference>
<name>A0A239MU25_9ACTN</name>
<dbReference type="PANTHER" id="PTHR42977">
    <property type="entry name" value="HYDROLASE-RELATED"/>
    <property type="match status" value="1"/>
</dbReference>
<protein>
    <submittedName>
        <fullName evidence="2">Pimeloyl-ACP methyl ester carboxylesterase</fullName>
    </submittedName>
</protein>
<feature type="domain" description="AB hydrolase-1" evidence="1">
    <location>
        <begin position="27"/>
        <end position="269"/>
    </location>
</feature>
<dbReference type="InterPro" id="IPR000073">
    <property type="entry name" value="AB_hydrolase_1"/>
</dbReference>
<dbReference type="InterPro" id="IPR029058">
    <property type="entry name" value="AB_hydrolase_fold"/>
</dbReference>
<dbReference type="RefSeq" id="WP_089211273.1">
    <property type="nucleotide sequence ID" value="NZ_FZOD01000045.1"/>
</dbReference>
<dbReference type="GO" id="GO:0004301">
    <property type="term" value="F:epoxide hydrolase activity"/>
    <property type="evidence" value="ECO:0007669"/>
    <property type="project" value="TreeGrafter"/>
</dbReference>
<dbReference type="PANTHER" id="PTHR42977:SF1">
    <property type="entry name" value="BLR6576 PROTEIN"/>
    <property type="match status" value="1"/>
</dbReference>